<evidence type="ECO:0000313" key="1">
    <source>
        <dbReference type="EMBL" id="MXU96054.1"/>
    </source>
</evidence>
<dbReference type="EMBL" id="GIFC01013971">
    <property type="protein sequence ID" value="MXU96054.1"/>
    <property type="molecule type" value="Transcribed_RNA"/>
</dbReference>
<dbReference type="AlphaFoldDB" id="A0A6B0V2M6"/>
<reference evidence="1" key="1">
    <citation type="submission" date="2019-12" db="EMBL/GenBank/DDBJ databases">
        <title>An insight into the sialome of adult female Ixodes ricinus ticks feeding for 6 days.</title>
        <authorList>
            <person name="Perner J."/>
            <person name="Ribeiro J.M.C."/>
        </authorList>
    </citation>
    <scope>NUCLEOTIDE SEQUENCE</scope>
    <source>
        <strain evidence="1">Semi-engorged</strain>
        <tissue evidence="1">Salivary glands</tissue>
    </source>
</reference>
<protein>
    <submittedName>
        <fullName evidence="1">Uncharacterized protein</fullName>
    </submittedName>
</protein>
<name>A0A6B0V2M6_IXORI</name>
<accession>A0A6B0V2M6</accession>
<proteinExistence type="predicted"/>
<organism evidence="1">
    <name type="scientific">Ixodes ricinus</name>
    <name type="common">Common tick</name>
    <name type="synonym">Acarus ricinus</name>
    <dbReference type="NCBI Taxonomy" id="34613"/>
    <lineage>
        <taxon>Eukaryota</taxon>
        <taxon>Metazoa</taxon>
        <taxon>Ecdysozoa</taxon>
        <taxon>Arthropoda</taxon>
        <taxon>Chelicerata</taxon>
        <taxon>Arachnida</taxon>
        <taxon>Acari</taxon>
        <taxon>Parasitiformes</taxon>
        <taxon>Ixodida</taxon>
        <taxon>Ixodoidea</taxon>
        <taxon>Ixodidae</taxon>
        <taxon>Ixodinae</taxon>
        <taxon>Ixodes</taxon>
    </lineage>
</organism>
<sequence>MASFLCARASFSSFVCCFSFSWASVRSRWMSSFSARARRSAFSSSLTLMSPPPTEWPPCELDRGWCCSSSSCSSAFFFRKVFTSSCSLRTSPSVVELLRSTTSPPPPELGSPLLRSLAILWHMSCFSRSRAWIFLRQTRWLSSTAVSSPWASRLPRVYVKPTKGRCSPENTALALGGPDSGCLRSASSTSKLEVSVGLLTSGM</sequence>